<dbReference type="Proteomes" id="UP001153737">
    <property type="component" value="Chromosome 1"/>
</dbReference>
<evidence type="ECO:0000259" key="3">
    <source>
        <dbReference type="PROSITE" id="PS50004"/>
    </source>
</evidence>
<evidence type="ECO:0000313" key="5">
    <source>
        <dbReference type="Proteomes" id="UP001153737"/>
    </source>
</evidence>
<evidence type="ECO:0000256" key="2">
    <source>
        <dbReference type="ARBA" id="ARBA00022837"/>
    </source>
</evidence>
<dbReference type="InterPro" id="IPR035892">
    <property type="entry name" value="C2_domain_sf"/>
</dbReference>
<name>A0A9N9X007_PHACE</name>
<protein>
    <recommendedName>
        <fullName evidence="3">C2 domain-containing protein</fullName>
    </recommendedName>
</protein>
<evidence type="ECO:0000313" key="4">
    <source>
        <dbReference type="EMBL" id="CAG9813194.1"/>
    </source>
</evidence>
<dbReference type="GO" id="GO:0046928">
    <property type="term" value="P:regulation of neurotransmitter secretion"/>
    <property type="evidence" value="ECO:0007669"/>
    <property type="project" value="TreeGrafter"/>
</dbReference>
<keyword evidence="2" id="KW-0106">Calcium</keyword>
<reference evidence="4" key="2">
    <citation type="submission" date="2022-10" db="EMBL/GenBank/DDBJ databases">
        <authorList>
            <consortium name="ENA_rothamsted_submissions"/>
            <consortium name="culmorum"/>
            <person name="King R."/>
        </authorList>
    </citation>
    <scope>NUCLEOTIDE SEQUENCE</scope>
</reference>
<accession>A0A9N9X007</accession>
<sequence>MYFTRKSEKYTQSKKFSEVNHPAYSILPEYLKNLISKKNQAMTEYSHTQAKEKYFEFQTLNRAVTMELLSVKENLGRSVIKMRLMPVRDRLSKFIKKTIGESVRNRLVFQTTRHRSVQKKFKGLDAAIKKLLVTHEEKKLEDGKSLSDPYVKFKCGGRLVYKSRTVYRDLNPVWDESFTVPIEDPFIPISIKVFDYDWGLQDDFMGSATLDLTSLDLSRPTDLSLALHDSARLDSTLGEIILAVTLYPKSQEDKEQLPMIYKAQIRPVLEYCSHIWGSAPKHTLMLLDSIQRRVIRLVGDAILTHSLTSLEHRRKVGNLSLFYRNFHGKCSSEISAIIPSLAMPVRRSRQAQSAHPFVVNLERCRTALYQNSFIHRTARLWNSLPEEVFPTTYNLQKLKKVQYLPPIPILKA</sequence>
<dbReference type="Pfam" id="PF00168">
    <property type="entry name" value="C2"/>
    <property type="match status" value="1"/>
</dbReference>
<reference evidence="4" key="1">
    <citation type="submission" date="2022-01" db="EMBL/GenBank/DDBJ databases">
        <authorList>
            <person name="King R."/>
        </authorList>
    </citation>
    <scope>NUCLEOTIDE SEQUENCE</scope>
</reference>
<keyword evidence="1" id="KW-0479">Metal-binding</keyword>
<dbReference type="InterPro" id="IPR000008">
    <property type="entry name" value="C2_dom"/>
</dbReference>
<dbReference type="OrthoDB" id="5973539at2759"/>
<keyword evidence="5" id="KW-1185">Reference proteome</keyword>
<dbReference type="SMART" id="SM00239">
    <property type="entry name" value="C2"/>
    <property type="match status" value="1"/>
</dbReference>
<organism evidence="4 5">
    <name type="scientific">Phaedon cochleariae</name>
    <name type="common">Mustard beetle</name>
    <dbReference type="NCBI Taxonomy" id="80249"/>
    <lineage>
        <taxon>Eukaryota</taxon>
        <taxon>Metazoa</taxon>
        <taxon>Ecdysozoa</taxon>
        <taxon>Arthropoda</taxon>
        <taxon>Hexapoda</taxon>
        <taxon>Insecta</taxon>
        <taxon>Pterygota</taxon>
        <taxon>Neoptera</taxon>
        <taxon>Endopterygota</taxon>
        <taxon>Coleoptera</taxon>
        <taxon>Polyphaga</taxon>
        <taxon>Cucujiformia</taxon>
        <taxon>Chrysomeloidea</taxon>
        <taxon>Chrysomelidae</taxon>
        <taxon>Chrysomelinae</taxon>
        <taxon>Chrysomelini</taxon>
        <taxon>Phaedon</taxon>
    </lineage>
</organism>
<dbReference type="PANTHER" id="PTHR45911:SF4">
    <property type="entry name" value="MULTIPLE C2 AND TRANSMEMBRANE DOMAIN-CONTAINING PROTEIN"/>
    <property type="match status" value="1"/>
</dbReference>
<dbReference type="GO" id="GO:0005509">
    <property type="term" value="F:calcium ion binding"/>
    <property type="evidence" value="ECO:0007669"/>
    <property type="project" value="TreeGrafter"/>
</dbReference>
<feature type="domain" description="C2" evidence="3">
    <location>
        <begin position="112"/>
        <end position="225"/>
    </location>
</feature>
<dbReference type="GO" id="GO:0030672">
    <property type="term" value="C:synaptic vesicle membrane"/>
    <property type="evidence" value="ECO:0007669"/>
    <property type="project" value="TreeGrafter"/>
</dbReference>
<dbReference type="PRINTS" id="PR00360">
    <property type="entry name" value="C2DOMAIN"/>
</dbReference>
<dbReference type="SUPFAM" id="SSF49562">
    <property type="entry name" value="C2 domain (Calcium/lipid-binding domain, CaLB)"/>
    <property type="match status" value="1"/>
</dbReference>
<dbReference type="PANTHER" id="PTHR45911">
    <property type="entry name" value="C2 DOMAIN-CONTAINING PROTEIN"/>
    <property type="match status" value="1"/>
</dbReference>
<dbReference type="EMBL" id="OU896707">
    <property type="protein sequence ID" value="CAG9813194.1"/>
    <property type="molecule type" value="Genomic_DNA"/>
</dbReference>
<dbReference type="AlphaFoldDB" id="A0A9N9X007"/>
<dbReference type="PROSITE" id="PS50004">
    <property type="entry name" value="C2"/>
    <property type="match status" value="1"/>
</dbReference>
<evidence type="ECO:0000256" key="1">
    <source>
        <dbReference type="ARBA" id="ARBA00022723"/>
    </source>
</evidence>
<proteinExistence type="predicted"/>
<gene>
    <name evidence="4" type="ORF">PHAECO_LOCUS907</name>
</gene>
<dbReference type="Gene3D" id="2.60.40.150">
    <property type="entry name" value="C2 domain"/>
    <property type="match status" value="1"/>
</dbReference>